<evidence type="ECO:0000313" key="2">
    <source>
        <dbReference type="WBParaSite" id="nRc.2.0.1.t47368-RA"/>
    </source>
</evidence>
<accession>A0A915LAG0</accession>
<dbReference type="WBParaSite" id="nRc.2.0.1.t47368-RA">
    <property type="protein sequence ID" value="nRc.2.0.1.t47368-RA"/>
    <property type="gene ID" value="nRc.2.0.1.g47368"/>
</dbReference>
<protein>
    <submittedName>
        <fullName evidence="2">Ovule protein</fullName>
    </submittedName>
</protein>
<reference evidence="2" key="1">
    <citation type="submission" date="2022-11" db="UniProtKB">
        <authorList>
            <consortium name="WormBaseParasite"/>
        </authorList>
    </citation>
    <scope>IDENTIFICATION</scope>
</reference>
<evidence type="ECO:0000313" key="1">
    <source>
        <dbReference type="Proteomes" id="UP000887565"/>
    </source>
</evidence>
<name>A0A915LAG0_ROMCU</name>
<dbReference type="Proteomes" id="UP000887565">
    <property type="component" value="Unplaced"/>
</dbReference>
<organism evidence="1 2">
    <name type="scientific">Romanomermis culicivorax</name>
    <name type="common">Nematode worm</name>
    <dbReference type="NCBI Taxonomy" id="13658"/>
    <lineage>
        <taxon>Eukaryota</taxon>
        <taxon>Metazoa</taxon>
        <taxon>Ecdysozoa</taxon>
        <taxon>Nematoda</taxon>
        <taxon>Enoplea</taxon>
        <taxon>Dorylaimia</taxon>
        <taxon>Mermithida</taxon>
        <taxon>Mermithoidea</taxon>
        <taxon>Mermithidae</taxon>
        <taxon>Romanomermis</taxon>
    </lineage>
</organism>
<dbReference type="AlphaFoldDB" id="A0A915LAG0"/>
<sequence length="68" mass="7739">MERKFPFSSVTFRRLHYVPSHSIGKGNISIGLHQPKSLSLKKTSNILGSSDTSLCQPKRFELMQPKEH</sequence>
<proteinExistence type="predicted"/>
<keyword evidence="1" id="KW-1185">Reference proteome</keyword>